<evidence type="ECO:0000313" key="3">
    <source>
        <dbReference type="EMBL" id="HJF93882.1"/>
    </source>
</evidence>
<reference evidence="3" key="2">
    <citation type="submission" date="2021-09" db="EMBL/GenBank/DDBJ databases">
        <authorList>
            <person name="Gilroy R."/>
        </authorList>
    </citation>
    <scope>NUCLEOTIDE SEQUENCE</scope>
    <source>
        <strain evidence="3">ChiSjej5B23-16112</strain>
    </source>
</reference>
<reference evidence="3" key="1">
    <citation type="journal article" date="2021" name="PeerJ">
        <title>Extensive microbial diversity within the chicken gut microbiome revealed by metagenomics and culture.</title>
        <authorList>
            <person name="Gilroy R."/>
            <person name="Ravi A."/>
            <person name="Getino M."/>
            <person name="Pursley I."/>
            <person name="Horton D.L."/>
            <person name="Alikhan N.F."/>
            <person name="Baker D."/>
            <person name="Gharbi K."/>
            <person name="Hall N."/>
            <person name="Watson M."/>
            <person name="Adriaenssens E.M."/>
            <person name="Foster-Nyarko E."/>
            <person name="Jarju S."/>
            <person name="Secka A."/>
            <person name="Antonio M."/>
            <person name="Oren A."/>
            <person name="Chaudhuri R.R."/>
            <person name="La Ragione R."/>
            <person name="Hildebrand F."/>
            <person name="Pallen M.J."/>
        </authorList>
    </citation>
    <scope>NUCLEOTIDE SEQUENCE</scope>
    <source>
        <strain evidence="3">ChiSjej5B23-16112</strain>
    </source>
</reference>
<feature type="region of interest" description="Disordered" evidence="1">
    <location>
        <begin position="1"/>
        <end position="29"/>
    </location>
</feature>
<keyword evidence="2" id="KW-0812">Transmembrane</keyword>
<dbReference type="InterPro" id="IPR019198">
    <property type="entry name" value="Beta_propeller_containing"/>
</dbReference>
<comment type="caution">
    <text evidence="3">The sequence shown here is derived from an EMBL/GenBank/DDBJ whole genome shotgun (WGS) entry which is preliminary data.</text>
</comment>
<evidence type="ECO:0000256" key="2">
    <source>
        <dbReference type="SAM" id="Phobius"/>
    </source>
</evidence>
<dbReference type="Proteomes" id="UP000769156">
    <property type="component" value="Unassembled WGS sequence"/>
</dbReference>
<evidence type="ECO:0000256" key="1">
    <source>
        <dbReference type="SAM" id="MobiDB-lite"/>
    </source>
</evidence>
<dbReference type="Pfam" id="PF09826">
    <property type="entry name" value="Beta_propel"/>
    <property type="match status" value="1"/>
</dbReference>
<dbReference type="AlphaFoldDB" id="A0A921LFQ6"/>
<gene>
    <name evidence="3" type="ORF">K8V82_03725</name>
</gene>
<proteinExistence type="predicted"/>
<name>A0A921LFQ6_9FIRM</name>
<dbReference type="SUPFAM" id="SSF63829">
    <property type="entry name" value="Calcium-dependent phosphotriesterase"/>
    <property type="match status" value="1"/>
</dbReference>
<keyword evidence="2" id="KW-0472">Membrane</keyword>
<sequence>MEKKEQEMLEKIRSASEELQVPEALEPERVKEMLERREREKKESKGNSQGFRRSIQGRQIAALAAGLAAVCLAGAAYTLSVREGSADPVGDFFALPDESGGADEETKETEVGELVAAKSYDDIYAYLEEYQENHEVDESGGIRGFQAESRDAAAGDVASGSAAPYVTESAATGADSGTSSYAGSYSDTNIRQEGVGEGDIVKTDGRYLYTLSGDGEITIVDTEGGMKEAGIISEDRQILEFYVADGRLMLLTDAVDDRALDEEETGGDVAYPEIDYYSVSSGTALVTYDISDKGQPRKVGEVTQSGTYQSSRMVDDYLYVFTSFSPNMLAGQEQREDYIPRAGGSLIGEGSIYLPETESPSQYLVMTSTDIKAPDQIADSKALFAGYGELYVSNENIYWYEITSWDAGLRLEKGTVIHKISYGEGKLEAVGKGTVPGTIDDSFSIDEYEGNLRVVTTDRNGNGLYILDPDLKEIGRINNLAKDEQVYSARLMGDTGYFVTFRNTDPLFSVDLSDPENPEILGELKIPGFSEYLHPYGEGLLLGIGMDADEETGVTGGVKLSMFNISDPSDVKEEHTLVLENAYSADVFYDYKAVLIDPERNVIGFSAYKGAQEKYFVFSYDPDQGFTCLMEEQINGDGQRVSRGLYIENVLYVVKGNIIEAYEMDDYKKIDDIIL</sequence>
<protein>
    <submittedName>
        <fullName evidence="3">Beta-propeller domain-containing protein</fullName>
    </submittedName>
</protein>
<dbReference type="EMBL" id="DYVY01000060">
    <property type="protein sequence ID" value="HJF93882.1"/>
    <property type="molecule type" value="Genomic_DNA"/>
</dbReference>
<feature type="compositionally biased region" description="Basic and acidic residues" evidence="1">
    <location>
        <begin position="1"/>
        <end position="16"/>
    </location>
</feature>
<organism evidence="3 4">
    <name type="scientific">Lachnoclostridium phocaeense</name>
    <dbReference type="NCBI Taxonomy" id="1871021"/>
    <lineage>
        <taxon>Bacteria</taxon>
        <taxon>Bacillati</taxon>
        <taxon>Bacillota</taxon>
        <taxon>Clostridia</taxon>
        <taxon>Lachnospirales</taxon>
        <taxon>Lachnospiraceae</taxon>
    </lineage>
</organism>
<evidence type="ECO:0000313" key="4">
    <source>
        <dbReference type="Proteomes" id="UP000769156"/>
    </source>
</evidence>
<accession>A0A921LFQ6</accession>
<feature type="transmembrane region" description="Helical" evidence="2">
    <location>
        <begin position="60"/>
        <end position="79"/>
    </location>
</feature>
<keyword evidence="2" id="KW-1133">Transmembrane helix</keyword>